<dbReference type="Gene3D" id="3.40.50.720">
    <property type="entry name" value="NAD(P)-binding Rossmann-like Domain"/>
    <property type="match status" value="2"/>
</dbReference>
<dbReference type="HOGENOM" id="CLU_019796_1_3_9"/>
<dbReference type="STRING" id="748727.CLJU_c19280"/>
<proteinExistence type="inferred from homology"/>
<name>D8GIR5_CLOLD</name>
<dbReference type="PROSITE" id="PS00670">
    <property type="entry name" value="D_2_HYDROXYACID_DH_2"/>
    <property type="match status" value="1"/>
</dbReference>
<dbReference type="Pfam" id="PF00389">
    <property type="entry name" value="2-Hacid_dh"/>
    <property type="match status" value="1"/>
</dbReference>
<dbReference type="EMBL" id="CP001666">
    <property type="protein sequence ID" value="ADK14990.1"/>
    <property type="molecule type" value="Genomic_DNA"/>
</dbReference>
<dbReference type="SUPFAM" id="SSF52283">
    <property type="entry name" value="Formate/glycerate dehydrogenase catalytic domain-like"/>
    <property type="match status" value="1"/>
</dbReference>
<dbReference type="PROSITE" id="PS00671">
    <property type="entry name" value="D_2_HYDROXYACID_DH_3"/>
    <property type="match status" value="1"/>
</dbReference>
<accession>D8GIR5</accession>
<evidence type="ECO:0000256" key="3">
    <source>
        <dbReference type="ARBA" id="ARBA00023027"/>
    </source>
</evidence>
<dbReference type="eggNOG" id="COG1052">
    <property type="taxonomic scope" value="Bacteria"/>
</dbReference>
<dbReference type="PROSITE" id="PS00065">
    <property type="entry name" value="D_2_HYDROXYACID_DH_1"/>
    <property type="match status" value="1"/>
</dbReference>
<organism evidence="7 8">
    <name type="scientific">Clostridium ljungdahlii (strain ATCC 55383 / DSM 13528 / PETC)</name>
    <dbReference type="NCBI Taxonomy" id="748727"/>
    <lineage>
        <taxon>Bacteria</taxon>
        <taxon>Bacillati</taxon>
        <taxon>Bacillota</taxon>
        <taxon>Clostridia</taxon>
        <taxon>Eubacteriales</taxon>
        <taxon>Clostridiaceae</taxon>
        <taxon>Clostridium</taxon>
    </lineage>
</organism>
<evidence type="ECO:0008006" key="9">
    <source>
        <dbReference type="Google" id="ProtNLM"/>
    </source>
</evidence>
<reference evidence="7 8" key="1">
    <citation type="journal article" date="2010" name="Proc. Natl. Acad. Sci. U.S.A.">
        <title>Clostridium ljungdahlii represents a microbial production platform based on syngas.</title>
        <authorList>
            <person name="Kopke M."/>
            <person name="Held C."/>
            <person name="Hujer S."/>
            <person name="Liesegang H."/>
            <person name="Wiezer A."/>
            <person name="Wollherr A."/>
            <person name="Ehrenreich A."/>
            <person name="Liebl W."/>
            <person name="Gottschalk G."/>
            <person name="Durre P."/>
        </authorList>
    </citation>
    <scope>NUCLEOTIDE SEQUENCE [LARGE SCALE GENOMIC DNA]</scope>
    <source>
        <strain evidence="8">ATCC 55383 / DSM 13528 / PETC</strain>
    </source>
</reference>
<dbReference type="Proteomes" id="UP000001656">
    <property type="component" value="Chromosome"/>
</dbReference>
<evidence type="ECO:0000256" key="2">
    <source>
        <dbReference type="ARBA" id="ARBA00023002"/>
    </source>
</evidence>
<evidence type="ECO:0000313" key="8">
    <source>
        <dbReference type="Proteomes" id="UP000001656"/>
    </source>
</evidence>
<gene>
    <name evidence="7" type="ordered locus">CLJU_c19280</name>
</gene>
<evidence type="ECO:0000256" key="1">
    <source>
        <dbReference type="ARBA" id="ARBA00005854"/>
    </source>
</evidence>
<sequence length="327" mass="36401">MVYLKIVILDGYVLNPGDLSWSSLEKLGDLTVYDKTIFDNSNDDLIIERIRDAEVVFTNKTPISENVFKSCPKLKYLGVFATGYNVVDIKASKKFGVVVTNIPSYSTDAVAQMAVSLLLELTNHVSIHNKAVKEGQWNEIGEWCFWKKPLMELGSKTAGIIGYGKIGQATSKIVQAMGMKVLAYNRHKNKVLESENVKYAELNDVFEKSDVIFLHCPLTEETKGIINSKSIEHMKDGVIIVNNARGPLIVEEDLAHALNIGKVYGAALDVTSREPIEKESPLLKAENCIITPHISWAAKETRERLLNIAVENLKNFLEGNPINVIIL</sequence>
<dbReference type="InterPro" id="IPR036291">
    <property type="entry name" value="NAD(P)-bd_dom_sf"/>
</dbReference>
<dbReference type="FunFam" id="3.40.50.720:FF:000203">
    <property type="entry name" value="D-3-phosphoglycerate dehydrogenase (SerA)"/>
    <property type="match status" value="1"/>
</dbReference>
<protein>
    <recommendedName>
        <fullName evidence="9">Glycerate dehydrogenase</fullName>
    </recommendedName>
</protein>
<evidence type="ECO:0000259" key="6">
    <source>
        <dbReference type="Pfam" id="PF02826"/>
    </source>
</evidence>
<dbReference type="GO" id="GO:0051287">
    <property type="term" value="F:NAD binding"/>
    <property type="evidence" value="ECO:0007669"/>
    <property type="project" value="InterPro"/>
</dbReference>
<dbReference type="InterPro" id="IPR006139">
    <property type="entry name" value="D-isomer_2_OHA_DH_cat_dom"/>
</dbReference>
<evidence type="ECO:0000259" key="5">
    <source>
        <dbReference type="Pfam" id="PF00389"/>
    </source>
</evidence>
<dbReference type="InterPro" id="IPR050418">
    <property type="entry name" value="D-iso_2-hydroxyacid_DH_PdxB"/>
</dbReference>
<feature type="domain" description="D-isomer specific 2-hydroxyacid dehydrogenase catalytic" evidence="5">
    <location>
        <begin position="24"/>
        <end position="323"/>
    </location>
</feature>
<dbReference type="SUPFAM" id="SSF51735">
    <property type="entry name" value="NAD(P)-binding Rossmann-fold domains"/>
    <property type="match status" value="1"/>
</dbReference>
<dbReference type="InterPro" id="IPR006140">
    <property type="entry name" value="D-isomer_DH_NAD-bd"/>
</dbReference>
<dbReference type="GO" id="GO:0016616">
    <property type="term" value="F:oxidoreductase activity, acting on the CH-OH group of donors, NAD or NADP as acceptor"/>
    <property type="evidence" value="ECO:0007669"/>
    <property type="project" value="InterPro"/>
</dbReference>
<comment type="similarity">
    <text evidence="1 4">Belongs to the D-isomer specific 2-hydroxyacid dehydrogenase family.</text>
</comment>
<dbReference type="InterPro" id="IPR029752">
    <property type="entry name" value="D-isomer_DH_CS1"/>
</dbReference>
<keyword evidence="2 4" id="KW-0560">Oxidoreductase</keyword>
<dbReference type="InterPro" id="IPR029753">
    <property type="entry name" value="D-isomer_DH_CS"/>
</dbReference>
<keyword evidence="3" id="KW-0520">NAD</keyword>
<feature type="domain" description="D-isomer specific 2-hydroxyacid dehydrogenase NAD-binding" evidence="6">
    <location>
        <begin position="116"/>
        <end position="295"/>
    </location>
</feature>
<evidence type="ECO:0000313" key="7">
    <source>
        <dbReference type="EMBL" id="ADK14990.1"/>
    </source>
</evidence>
<dbReference type="Pfam" id="PF02826">
    <property type="entry name" value="2-Hacid_dh_C"/>
    <property type="match status" value="1"/>
</dbReference>
<dbReference type="PANTHER" id="PTHR43761:SF1">
    <property type="entry name" value="D-ISOMER SPECIFIC 2-HYDROXYACID DEHYDROGENASE CATALYTIC DOMAIN-CONTAINING PROTEIN-RELATED"/>
    <property type="match status" value="1"/>
</dbReference>
<dbReference type="AlphaFoldDB" id="D8GIR5"/>
<dbReference type="CDD" id="cd12162">
    <property type="entry name" value="2-Hacid_dh_4"/>
    <property type="match status" value="1"/>
</dbReference>
<dbReference type="PANTHER" id="PTHR43761">
    <property type="entry name" value="D-ISOMER SPECIFIC 2-HYDROXYACID DEHYDROGENASE FAMILY PROTEIN (AFU_ORTHOLOGUE AFUA_1G13630)"/>
    <property type="match status" value="1"/>
</dbReference>
<dbReference type="KEGG" id="clj:CLJU_c19280"/>
<evidence type="ECO:0000256" key="4">
    <source>
        <dbReference type="RuleBase" id="RU003719"/>
    </source>
</evidence>